<feature type="region of interest" description="Disordered" evidence="9">
    <location>
        <begin position="338"/>
        <end position="398"/>
    </location>
</feature>
<dbReference type="EMBL" id="NCKU01002954">
    <property type="protein sequence ID" value="RWS08471.1"/>
    <property type="molecule type" value="Genomic_DNA"/>
</dbReference>
<evidence type="ECO:0000256" key="3">
    <source>
        <dbReference type="ARBA" id="ARBA00016814"/>
    </source>
</evidence>
<feature type="region of interest" description="Disordered" evidence="9">
    <location>
        <begin position="291"/>
        <end position="320"/>
    </location>
</feature>
<keyword evidence="4" id="KW-0479">Metal-binding</keyword>
<evidence type="ECO:0000256" key="9">
    <source>
        <dbReference type="SAM" id="MobiDB-lite"/>
    </source>
</evidence>
<dbReference type="InterPro" id="IPR001965">
    <property type="entry name" value="Znf_PHD"/>
</dbReference>
<evidence type="ECO:0000313" key="11">
    <source>
        <dbReference type="EMBL" id="RWS08471.1"/>
    </source>
</evidence>
<protein>
    <recommendedName>
        <fullName evidence="3">Integrator complex subunit 12</fullName>
    </recommendedName>
</protein>
<evidence type="ECO:0000256" key="2">
    <source>
        <dbReference type="ARBA" id="ARBA00006009"/>
    </source>
</evidence>
<gene>
    <name evidence="12" type="ORF">B4U79_03802</name>
    <name evidence="13" type="ORF">B4U79_08595</name>
    <name evidence="11" type="ORF">B4U79_11961</name>
</gene>
<evidence type="ECO:0000256" key="6">
    <source>
        <dbReference type="ARBA" id="ARBA00022833"/>
    </source>
</evidence>
<comment type="caution">
    <text evidence="13">The sequence shown here is derived from an EMBL/GenBank/DDBJ whole genome shotgun (WGS) entry which is preliminary data.</text>
</comment>
<organism evidence="13 14">
    <name type="scientific">Dinothrombium tinctorium</name>
    <dbReference type="NCBI Taxonomy" id="1965070"/>
    <lineage>
        <taxon>Eukaryota</taxon>
        <taxon>Metazoa</taxon>
        <taxon>Ecdysozoa</taxon>
        <taxon>Arthropoda</taxon>
        <taxon>Chelicerata</taxon>
        <taxon>Arachnida</taxon>
        <taxon>Acari</taxon>
        <taxon>Acariformes</taxon>
        <taxon>Trombidiformes</taxon>
        <taxon>Prostigmata</taxon>
        <taxon>Anystina</taxon>
        <taxon>Parasitengona</taxon>
        <taxon>Trombidioidea</taxon>
        <taxon>Trombidiidae</taxon>
        <taxon>Dinothrombium</taxon>
    </lineage>
</organism>
<dbReference type="GO" id="GO:0034472">
    <property type="term" value="P:snRNA 3'-end processing"/>
    <property type="evidence" value="ECO:0007669"/>
    <property type="project" value="TreeGrafter"/>
</dbReference>
<dbReference type="InterPro" id="IPR039054">
    <property type="entry name" value="Int12_PHD"/>
</dbReference>
<feature type="region of interest" description="Disordered" evidence="9">
    <location>
        <begin position="154"/>
        <end position="175"/>
    </location>
</feature>
<reference evidence="13" key="2">
    <citation type="submission" date="2018-11" db="EMBL/GenBank/DDBJ databases">
        <title>Trombidioid mite genomics.</title>
        <authorList>
            <person name="Dong X."/>
        </authorList>
    </citation>
    <scope>NUCLEOTIDE SEQUENCE</scope>
    <source>
        <strain evidence="13">UoL-WK</strain>
    </source>
</reference>
<dbReference type="InterPro" id="IPR051776">
    <property type="entry name" value="Integrator_subunit_12"/>
</dbReference>
<evidence type="ECO:0000313" key="12">
    <source>
        <dbReference type="EMBL" id="RWS08482.1"/>
    </source>
</evidence>
<dbReference type="STRING" id="1965070.A0A3S3PPD3"/>
<dbReference type="CDD" id="cd15501">
    <property type="entry name" value="PHD_Int12"/>
    <property type="match status" value="1"/>
</dbReference>
<keyword evidence="14" id="KW-1185">Reference proteome</keyword>
<accession>A0A3S3PPD3</accession>
<dbReference type="GO" id="GO:0032039">
    <property type="term" value="C:integrator complex"/>
    <property type="evidence" value="ECO:0007669"/>
    <property type="project" value="UniProtKB-ARBA"/>
</dbReference>
<evidence type="ECO:0000256" key="7">
    <source>
        <dbReference type="ARBA" id="ARBA00023242"/>
    </source>
</evidence>
<evidence type="ECO:0000313" key="13">
    <source>
        <dbReference type="EMBL" id="RWS13827.1"/>
    </source>
</evidence>
<keyword evidence="7" id="KW-0539">Nucleus</keyword>
<dbReference type="SMART" id="SM00249">
    <property type="entry name" value="PHD"/>
    <property type="match status" value="1"/>
</dbReference>
<dbReference type="PANTHER" id="PTHR13415:SF2">
    <property type="entry name" value="INTEGRATOR COMPLEX SUBUNIT 12"/>
    <property type="match status" value="1"/>
</dbReference>
<evidence type="ECO:0000256" key="8">
    <source>
        <dbReference type="PROSITE-ProRule" id="PRU00146"/>
    </source>
</evidence>
<dbReference type="InterPro" id="IPR013083">
    <property type="entry name" value="Znf_RING/FYVE/PHD"/>
</dbReference>
<reference evidence="13 14" key="1">
    <citation type="journal article" date="2018" name="Gigascience">
        <title>Genomes of trombidid mites reveal novel predicted allergens and laterally-transferred genes associated with secondary metabolism.</title>
        <authorList>
            <person name="Dong X."/>
            <person name="Chaisiri K."/>
            <person name="Xia D."/>
            <person name="Armstrong S.D."/>
            <person name="Fang Y."/>
            <person name="Donnelly M.J."/>
            <person name="Kadowaki T."/>
            <person name="McGarry J.W."/>
            <person name="Darby A.C."/>
            <person name="Makepeace B.L."/>
        </authorList>
    </citation>
    <scope>NUCLEOTIDE SEQUENCE [LARGE SCALE GENOMIC DNA]</scope>
    <source>
        <strain evidence="13">UoL-WK</strain>
    </source>
</reference>
<dbReference type="Gene3D" id="3.30.40.10">
    <property type="entry name" value="Zinc/RING finger domain, C3HC4 (zinc finger)"/>
    <property type="match status" value="1"/>
</dbReference>
<dbReference type="AlphaFoldDB" id="A0A3S3PPD3"/>
<dbReference type="InterPro" id="IPR019786">
    <property type="entry name" value="Zinc_finger_PHD-type_CS"/>
</dbReference>
<dbReference type="GO" id="GO:0160240">
    <property type="term" value="P:RNA polymerase II transcription initiation surveillance"/>
    <property type="evidence" value="ECO:0007669"/>
    <property type="project" value="UniProtKB-ARBA"/>
</dbReference>
<dbReference type="InterPro" id="IPR019787">
    <property type="entry name" value="Znf_PHD-finger"/>
</dbReference>
<feature type="compositionally biased region" description="Low complexity" evidence="9">
    <location>
        <begin position="341"/>
        <end position="356"/>
    </location>
</feature>
<feature type="region of interest" description="Disordered" evidence="9">
    <location>
        <begin position="243"/>
        <end position="263"/>
    </location>
</feature>
<comment type="similarity">
    <text evidence="2">Belongs to the Integrator subunit 12 family.</text>
</comment>
<feature type="compositionally biased region" description="Polar residues" evidence="9">
    <location>
        <begin position="311"/>
        <end position="320"/>
    </location>
</feature>
<evidence type="ECO:0000256" key="5">
    <source>
        <dbReference type="ARBA" id="ARBA00022771"/>
    </source>
</evidence>
<feature type="compositionally biased region" description="Acidic residues" evidence="9">
    <location>
        <begin position="161"/>
        <end position="173"/>
    </location>
</feature>
<sequence length="398" mass="43253">MSFVAESDPNFYTALKLLHSKAKSSTDQLKAMLDEALTAKQNSLSALRFSLHIKSVCCPSLRSPHSLFDLQEKKPSDTAPKPEKRVVDKVASISLHSRFVLTPLCSQVKQEPQEPIEIKKIRLLPPQPPVTSPPQSTETTPKIVKSVAPIEEMKPEVKQEEDSEATDIDEENVESERSQDFAFEGLACVVCKHIDVSANNQTVECQECHNLYHQECHKPAITDKDISDPRVVWYCSKCTKSMKKQSNKSKGNNKSPNGGTTTSAAFATTVNNARETAFQLMKAAAAAKAESVSSSNSSLMQPFKRVEPKASPSSNSLNNTTKPAIGLAGFAANLNRTNGNSLSTSTSSVASVSSPMPQTPSTPPSASNPLLGKTADKRLQQMKKKAAKGQEKKRFAPK</sequence>
<evidence type="ECO:0000256" key="1">
    <source>
        <dbReference type="ARBA" id="ARBA00004123"/>
    </source>
</evidence>
<feature type="compositionally biased region" description="Basic and acidic residues" evidence="9">
    <location>
        <begin position="388"/>
        <end position="398"/>
    </location>
</feature>
<proteinExistence type="inferred from homology"/>
<dbReference type="GO" id="GO:0160232">
    <property type="term" value="C:INTAC complex"/>
    <property type="evidence" value="ECO:0007669"/>
    <property type="project" value="UniProtKB-ARBA"/>
</dbReference>
<evidence type="ECO:0000256" key="4">
    <source>
        <dbReference type="ARBA" id="ARBA00022723"/>
    </source>
</evidence>
<feature type="domain" description="PHD-type" evidence="10">
    <location>
        <begin position="185"/>
        <end position="241"/>
    </location>
</feature>
<dbReference type="PROSITE" id="PS50016">
    <property type="entry name" value="ZF_PHD_2"/>
    <property type="match status" value="1"/>
</dbReference>
<dbReference type="InterPro" id="IPR011011">
    <property type="entry name" value="Znf_FYVE_PHD"/>
</dbReference>
<dbReference type="PROSITE" id="PS01359">
    <property type="entry name" value="ZF_PHD_1"/>
    <property type="match status" value="1"/>
</dbReference>
<dbReference type="Pfam" id="PF00628">
    <property type="entry name" value="PHD"/>
    <property type="match status" value="1"/>
</dbReference>
<dbReference type="OrthoDB" id="5846437at2759"/>
<comment type="subcellular location">
    <subcellularLocation>
        <location evidence="1">Nucleus</location>
    </subcellularLocation>
</comment>
<keyword evidence="5 8" id="KW-0863">Zinc-finger</keyword>
<keyword evidence="6" id="KW-0862">Zinc</keyword>
<dbReference type="Proteomes" id="UP000285301">
    <property type="component" value="Unassembled WGS sequence"/>
</dbReference>
<name>A0A3S3PPD3_9ACAR</name>
<dbReference type="SUPFAM" id="SSF57903">
    <property type="entry name" value="FYVE/PHD zinc finger"/>
    <property type="match status" value="1"/>
</dbReference>
<dbReference type="EMBL" id="NCKU01000873">
    <property type="protein sequence ID" value="RWS13827.1"/>
    <property type="molecule type" value="Genomic_DNA"/>
</dbReference>
<dbReference type="GO" id="GO:0008270">
    <property type="term" value="F:zinc ion binding"/>
    <property type="evidence" value="ECO:0007669"/>
    <property type="project" value="UniProtKB-KW"/>
</dbReference>
<dbReference type="EMBL" id="NCKU01002949">
    <property type="protein sequence ID" value="RWS08482.1"/>
    <property type="molecule type" value="Genomic_DNA"/>
</dbReference>
<evidence type="ECO:0000313" key="14">
    <source>
        <dbReference type="Proteomes" id="UP000285301"/>
    </source>
</evidence>
<dbReference type="PANTHER" id="PTHR13415">
    <property type="entry name" value="NUCLEAR FACTOR-RELATED"/>
    <property type="match status" value="1"/>
</dbReference>
<evidence type="ECO:0000259" key="10">
    <source>
        <dbReference type="PROSITE" id="PS50016"/>
    </source>
</evidence>
<dbReference type="FunFam" id="3.30.40.10:FF:000101">
    <property type="entry name" value="Integrator complex subunit 12"/>
    <property type="match status" value="1"/>
</dbReference>
<feature type="compositionally biased region" description="Low complexity" evidence="9">
    <location>
        <begin position="248"/>
        <end position="263"/>
    </location>
</feature>